<keyword evidence="7" id="KW-1185">Reference proteome</keyword>
<evidence type="ECO:0000256" key="3">
    <source>
        <dbReference type="ARBA" id="ARBA00023163"/>
    </source>
</evidence>
<keyword evidence="3" id="KW-0804">Transcription</keyword>
<keyword evidence="1" id="KW-0805">Transcription regulation</keyword>
<dbReference type="Proteomes" id="UP000003688">
    <property type="component" value="Unassembled WGS sequence"/>
</dbReference>
<dbReference type="STRING" id="320771.Cflav_PD6315"/>
<name>B9XD94_PEDPL</name>
<dbReference type="PANTHER" id="PTHR30055:SF234">
    <property type="entry name" value="HTH-TYPE TRANSCRIPTIONAL REGULATOR BETI"/>
    <property type="match status" value="1"/>
</dbReference>
<comment type="caution">
    <text evidence="6">The sequence shown here is derived from an EMBL/GenBank/DDBJ whole genome shotgun (WGS) entry which is preliminary data.</text>
</comment>
<dbReference type="InterPro" id="IPR009057">
    <property type="entry name" value="Homeodomain-like_sf"/>
</dbReference>
<dbReference type="InterPro" id="IPR001647">
    <property type="entry name" value="HTH_TetR"/>
</dbReference>
<reference evidence="6 7" key="1">
    <citation type="journal article" date="2011" name="J. Bacteriol.">
        <title>Genome sequence of 'Pedosphaera parvula' Ellin514, an aerobic Verrucomicrobial isolate from pasture soil.</title>
        <authorList>
            <person name="Kant R."/>
            <person name="van Passel M.W."/>
            <person name="Sangwan P."/>
            <person name="Palva A."/>
            <person name="Lucas S."/>
            <person name="Copeland A."/>
            <person name="Lapidus A."/>
            <person name="Glavina Del Rio T."/>
            <person name="Dalin E."/>
            <person name="Tice H."/>
            <person name="Bruce D."/>
            <person name="Goodwin L."/>
            <person name="Pitluck S."/>
            <person name="Chertkov O."/>
            <person name="Larimer F.W."/>
            <person name="Land M.L."/>
            <person name="Hauser L."/>
            <person name="Brettin T.S."/>
            <person name="Detter J.C."/>
            <person name="Han S."/>
            <person name="de Vos W.M."/>
            <person name="Janssen P.H."/>
            <person name="Smidt H."/>
        </authorList>
    </citation>
    <scope>NUCLEOTIDE SEQUENCE [LARGE SCALE GENOMIC DNA]</scope>
    <source>
        <strain evidence="6 7">Ellin514</strain>
    </source>
</reference>
<evidence type="ECO:0000313" key="6">
    <source>
        <dbReference type="EMBL" id="EEF62040.1"/>
    </source>
</evidence>
<organism evidence="6 7">
    <name type="scientific">Pedosphaera parvula (strain Ellin514)</name>
    <dbReference type="NCBI Taxonomy" id="320771"/>
    <lineage>
        <taxon>Bacteria</taxon>
        <taxon>Pseudomonadati</taxon>
        <taxon>Verrucomicrobiota</taxon>
        <taxon>Pedosphaerae</taxon>
        <taxon>Pedosphaerales</taxon>
        <taxon>Pedosphaeraceae</taxon>
        <taxon>Pedosphaera</taxon>
    </lineage>
</organism>
<feature type="DNA-binding region" description="H-T-H motif" evidence="4">
    <location>
        <begin position="42"/>
        <end position="61"/>
    </location>
</feature>
<evidence type="ECO:0000256" key="4">
    <source>
        <dbReference type="PROSITE-ProRule" id="PRU00335"/>
    </source>
</evidence>
<dbReference type="GO" id="GO:0003700">
    <property type="term" value="F:DNA-binding transcription factor activity"/>
    <property type="evidence" value="ECO:0007669"/>
    <property type="project" value="TreeGrafter"/>
</dbReference>
<dbReference type="PRINTS" id="PR00455">
    <property type="entry name" value="HTHTETR"/>
</dbReference>
<dbReference type="RefSeq" id="WP_007413792.1">
    <property type="nucleotide sequence ID" value="NZ_ABOX02000006.1"/>
</dbReference>
<gene>
    <name evidence="6" type="ORF">Cflav_PD6315</name>
</gene>
<keyword evidence="2 4" id="KW-0238">DNA-binding</keyword>
<evidence type="ECO:0000259" key="5">
    <source>
        <dbReference type="PROSITE" id="PS50977"/>
    </source>
</evidence>
<evidence type="ECO:0000313" key="7">
    <source>
        <dbReference type="Proteomes" id="UP000003688"/>
    </source>
</evidence>
<proteinExistence type="predicted"/>
<dbReference type="SUPFAM" id="SSF46689">
    <property type="entry name" value="Homeodomain-like"/>
    <property type="match status" value="1"/>
</dbReference>
<evidence type="ECO:0000256" key="2">
    <source>
        <dbReference type="ARBA" id="ARBA00023125"/>
    </source>
</evidence>
<dbReference type="InterPro" id="IPR050109">
    <property type="entry name" value="HTH-type_TetR-like_transc_reg"/>
</dbReference>
<dbReference type="Gene3D" id="1.10.357.10">
    <property type="entry name" value="Tetracycline Repressor, domain 2"/>
    <property type="match status" value="1"/>
</dbReference>
<dbReference type="AlphaFoldDB" id="B9XD94"/>
<protein>
    <submittedName>
        <fullName evidence="6">Transcriptional regulator, TetR family</fullName>
    </submittedName>
</protein>
<feature type="domain" description="HTH tetR-type" evidence="5">
    <location>
        <begin position="19"/>
        <end position="79"/>
    </location>
</feature>
<dbReference type="PROSITE" id="PS50977">
    <property type="entry name" value="HTH_TETR_2"/>
    <property type="match status" value="1"/>
</dbReference>
<dbReference type="OrthoDB" id="9802802at2"/>
<dbReference type="EMBL" id="ABOX02000006">
    <property type="protein sequence ID" value="EEF62040.1"/>
    <property type="molecule type" value="Genomic_DNA"/>
</dbReference>
<dbReference type="PANTHER" id="PTHR30055">
    <property type="entry name" value="HTH-TYPE TRANSCRIPTIONAL REGULATOR RUTR"/>
    <property type="match status" value="1"/>
</dbReference>
<accession>B9XD94</accession>
<sequence length="213" mass="23950">MAKKTVRSYYSLVRQRQADETRARIATAARQLILNEGYEAATIEAIAREAGVATPTVYAVFGSKRRILTELIDRAAFGPAYQDLIGEVEGLVDPVARLRFAARIARHIYDSERSEFDLLRKAGVVIPELAAIEREKECGRYEAQAPTITLLIQAGRLLPGLGEKEARDILWTLTGRDIYRMLVIERKWSSDRYEKWLSDAIVGELVLKKRAGG</sequence>
<evidence type="ECO:0000256" key="1">
    <source>
        <dbReference type="ARBA" id="ARBA00023015"/>
    </source>
</evidence>
<dbReference type="Pfam" id="PF00440">
    <property type="entry name" value="TetR_N"/>
    <property type="match status" value="1"/>
</dbReference>
<dbReference type="GO" id="GO:0000976">
    <property type="term" value="F:transcription cis-regulatory region binding"/>
    <property type="evidence" value="ECO:0007669"/>
    <property type="project" value="TreeGrafter"/>
</dbReference>